<dbReference type="InterPro" id="IPR015946">
    <property type="entry name" value="KH_dom-like_a/b"/>
</dbReference>
<comment type="caution">
    <text evidence="2">The sequence shown here is derived from an EMBL/GenBank/DDBJ whole genome shotgun (WGS) entry which is preliminary data.</text>
</comment>
<protein>
    <submittedName>
        <fullName evidence="2">Ribosome-binding factor A</fullName>
    </submittedName>
</protein>
<evidence type="ECO:0000313" key="3">
    <source>
        <dbReference type="Proteomes" id="UP001157947"/>
    </source>
</evidence>
<dbReference type="InterPro" id="IPR000238">
    <property type="entry name" value="RbfA"/>
</dbReference>
<reference evidence="2" key="1">
    <citation type="submission" date="2017-05" db="EMBL/GenBank/DDBJ databases">
        <authorList>
            <person name="Varghese N."/>
            <person name="Submissions S."/>
        </authorList>
    </citation>
    <scope>NUCLEOTIDE SEQUENCE</scope>
    <source>
        <strain evidence="2">DSM 18763</strain>
    </source>
</reference>
<evidence type="ECO:0000256" key="1">
    <source>
        <dbReference type="ARBA" id="ARBA00022517"/>
    </source>
</evidence>
<dbReference type="Proteomes" id="UP001157947">
    <property type="component" value="Unassembled WGS sequence"/>
</dbReference>
<dbReference type="NCBIfam" id="TIGR00082">
    <property type="entry name" value="rbfA"/>
    <property type="match status" value="1"/>
</dbReference>
<name>A0AA46ADS6_9AQUI</name>
<proteinExistence type="predicted"/>
<organism evidence="2 3">
    <name type="scientific">Venenivibrio stagnispumantis</name>
    <dbReference type="NCBI Taxonomy" id="407998"/>
    <lineage>
        <taxon>Bacteria</taxon>
        <taxon>Pseudomonadati</taxon>
        <taxon>Aquificota</taxon>
        <taxon>Aquificia</taxon>
        <taxon>Aquificales</taxon>
        <taxon>Hydrogenothermaceae</taxon>
        <taxon>Venenivibrio</taxon>
    </lineage>
</organism>
<dbReference type="InterPro" id="IPR023799">
    <property type="entry name" value="RbfA_dom_sf"/>
</dbReference>
<dbReference type="AlphaFoldDB" id="A0AA46ADS6"/>
<keyword evidence="3" id="KW-1185">Reference proteome</keyword>
<dbReference type="GO" id="GO:0006364">
    <property type="term" value="P:rRNA processing"/>
    <property type="evidence" value="ECO:0007669"/>
    <property type="project" value="InterPro"/>
</dbReference>
<sequence length="97" mass="11337">MREKTHRMEKVNMMLRKEISDIIFEEYQTPKDNLITVLNVDTKADLSSAEIYISVLKNEESVIDDLNKISGHIRYILGKKVRIKKIPKLIFKKGYAV</sequence>
<dbReference type="RefSeq" id="WP_265134033.1">
    <property type="nucleotide sequence ID" value="NZ_FXTX01000005.1"/>
</dbReference>
<dbReference type="Gene3D" id="3.30.300.20">
    <property type="match status" value="1"/>
</dbReference>
<dbReference type="Pfam" id="PF02033">
    <property type="entry name" value="RBFA"/>
    <property type="match status" value="1"/>
</dbReference>
<evidence type="ECO:0000313" key="2">
    <source>
        <dbReference type="EMBL" id="SMP07289.1"/>
    </source>
</evidence>
<gene>
    <name evidence="2" type="ORF">SAMN06264868_10518</name>
</gene>
<keyword evidence="1" id="KW-0690">Ribosome biogenesis</keyword>
<dbReference type="EMBL" id="FXTX01000005">
    <property type="protein sequence ID" value="SMP07289.1"/>
    <property type="molecule type" value="Genomic_DNA"/>
</dbReference>
<dbReference type="SUPFAM" id="SSF89919">
    <property type="entry name" value="Ribosome-binding factor A, RbfA"/>
    <property type="match status" value="1"/>
</dbReference>
<accession>A0AA46ADS6</accession>